<reference evidence="8" key="2">
    <citation type="submission" date="2014-01" db="EMBL/GenBank/DDBJ databases">
        <title>Evolution of pathogenesis and genome organization in the Tremellales.</title>
        <authorList>
            <person name="Cuomo C."/>
            <person name="Litvintseva A."/>
            <person name="Heitman J."/>
            <person name="Chen Y."/>
            <person name="Sun S."/>
            <person name="Springer D."/>
            <person name="Dromer F."/>
            <person name="Young S."/>
            <person name="Zeng Q."/>
            <person name="Chapman S."/>
            <person name="Gujja S."/>
            <person name="Saif S."/>
            <person name="Birren B."/>
        </authorList>
    </citation>
    <scope>NUCLEOTIDE SEQUENCE</scope>
    <source>
        <strain evidence="8">CBS 10118</strain>
    </source>
</reference>
<name>A0A1B9G982_9TREE</name>
<dbReference type="GO" id="GO:0042351">
    <property type="term" value="P:'de novo' GDP-L-fucose biosynthetic process"/>
    <property type="evidence" value="ECO:0007669"/>
    <property type="project" value="UniProtKB-UniPathway"/>
</dbReference>
<comment type="similarity">
    <text evidence="2">Belongs to the NAD(P)-dependent epimerase/dehydratase family. Fucose synthase subfamily.</text>
</comment>
<feature type="domain" description="NAD-dependent epimerase/dehydratase" evidence="7">
    <location>
        <begin position="20"/>
        <end position="254"/>
    </location>
</feature>
<dbReference type="HAMAP" id="MF_00956">
    <property type="entry name" value="GDP_fucose_synth"/>
    <property type="match status" value="1"/>
</dbReference>
<dbReference type="PANTHER" id="PTHR43238">
    <property type="entry name" value="GDP-L-FUCOSE SYNTHASE"/>
    <property type="match status" value="1"/>
</dbReference>
<evidence type="ECO:0000259" key="7">
    <source>
        <dbReference type="Pfam" id="PF01370"/>
    </source>
</evidence>
<dbReference type="EC" id="1.1.1.271" evidence="3"/>
<organism evidence="8">
    <name type="scientific">Kwoniella bestiolae CBS 10118</name>
    <dbReference type="NCBI Taxonomy" id="1296100"/>
    <lineage>
        <taxon>Eukaryota</taxon>
        <taxon>Fungi</taxon>
        <taxon>Dikarya</taxon>
        <taxon>Basidiomycota</taxon>
        <taxon>Agaricomycotina</taxon>
        <taxon>Tremellomycetes</taxon>
        <taxon>Tremellales</taxon>
        <taxon>Cryptococcaceae</taxon>
        <taxon>Kwoniella</taxon>
    </lineage>
</organism>
<protein>
    <recommendedName>
        <fullName evidence="3">GDP-L-fucose synthase</fullName>
        <ecNumber evidence="3">1.1.1.271</ecNumber>
    </recommendedName>
</protein>
<comment type="pathway">
    <text evidence="1">Nucleotide-sugar biosynthesis; GDP-L-fucose biosynthesis via de novo pathway; GDP-L-fucose from GDP-alpha-D-mannose: step 2/2.</text>
</comment>
<dbReference type="InterPro" id="IPR036291">
    <property type="entry name" value="NAD(P)-bd_dom_sf"/>
</dbReference>
<keyword evidence="5" id="KW-0560">Oxidoreductase</keyword>
<dbReference type="SUPFAM" id="SSF51735">
    <property type="entry name" value="NAD(P)-binding Rossmann-fold domains"/>
    <property type="match status" value="1"/>
</dbReference>
<proteinExistence type="inferred from homology"/>
<dbReference type="UniPathway" id="UPA00128">
    <property type="reaction ID" value="UER00191"/>
</dbReference>
<keyword evidence="4" id="KW-0521">NADP</keyword>
<evidence type="ECO:0000256" key="6">
    <source>
        <dbReference type="ARBA" id="ARBA00023235"/>
    </source>
</evidence>
<dbReference type="Gene3D" id="3.90.25.10">
    <property type="entry name" value="UDP-galactose 4-epimerase, domain 1"/>
    <property type="match status" value="1"/>
</dbReference>
<dbReference type="Gene3D" id="3.40.50.720">
    <property type="entry name" value="NAD(P)-binding Rossmann-like Domain"/>
    <property type="match status" value="1"/>
</dbReference>
<gene>
    <name evidence="8" type="ORF">I302_02382</name>
</gene>
<evidence type="ECO:0000256" key="3">
    <source>
        <dbReference type="ARBA" id="ARBA00012371"/>
    </source>
</evidence>
<evidence type="ECO:0000256" key="4">
    <source>
        <dbReference type="ARBA" id="ARBA00022857"/>
    </source>
</evidence>
<dbReference type="EMBL" id="KI894019">
    <property type="protein sequence ID" value="OCF27540.1"/>
    <property type="molecule type" value="Genomic_DNA"/>
</dbReference>
<dbReference type="Pfam" id="PF01370">
    <property type="entry name" value="Epimerase"/>
    <property type="match status" value="1"/>
</dbReference>
<evidence type="ECO:0000256" key="2">
    <source>
        <dbReference type="ARBA" id="ARBA00005959"/>
    </source>
</evidence>
<evidence type="ECO:0000313" key="8">
    <source>
        <dbReference type="EMBL" id="OCF27540.1"/>
    </source>
</evidence>
<keyword evidence="6" id="KW-0413">Isomerase</keyword>
<sequence>MSSIGQLPPTPVSATSSNVVLVTGGTGLVGSAMKNLIDTEPVGSSFGKKKDEEWVFLSSSECDLRDIQQTREIFGKYRPRMVIHLAARVGGLFANMSSQHTFLRDNLLMNDSVLQISHEMKVEKVVSCLSTCVFPDKVKYPLTEEKIHLGPPHSSNFGYSHAKRLIDVQNHAYHDQFGDQFTSVIPTNVFGPGDNYNLESAHVIPGLIHKCYLAKKNNTPFTVFGSGRPLRQFIFSRDLAKLFIWVLREYKEIDPVILSVAEDDEVSIKDVADAIIEAMEFTGPVEYDTSKADGQYRKPASNAKLTRLMKESGAGSFEFTPFKIALKESVDWFLNHYATDARI</sequence>
<evidence type="ECO:0000256" key="1">
    <source>
        <dbReference type="ARBA" id="ARBA00004883"/>
    </source>
</evidence>
<evidence type="ECO:0000256" key="5">
    <source>
        <dbReference type="ARBA" id="ARBA00023002"/>
    </source>
</evidence>
<accession>A0A1B9G982</accession>
<dbReference type="InterPro" id="IPR028614">
    <property type="entry name" value="GDP_fucose/colitose_synth"/>
</dbReference>
<dbReference type="VEuPathDB" id="FungiDB:I302_02382"/>
<dbReference type="GO" id="GO:0050577">
    <property type="term" value="F:GDP-L-fucose synthase activity"/>
    <property type="evidence" value="ECO:0007669"/>
    <property type="project" value="UniProtKB-EC"/>
</dbReference>
<dbReference type="AlphaFoldDB" id="A0A1B9G982"/>
<reference evidence="8" key="1">
    <citation type="submission" date="2013-07" db="EMBL/GenBank/DDBJ databases">
        <title>The Genome Sequence of Cryptococcus bestiolae CBS10118.</title>
        <authorList>
            <consortium name="The Broad Institute Genome Sequencing Platform"/>
            <person name="Cuomo C."/>
            <person name="Litvintseva A."/>
            <person name="Chen Y."/>
            <person name="Heitman J."/>
            <person name="Sun S."/>
            <person name="Springer D."/>
            <person name="Dromer F."/>
            <person name="Young S.K."/>
            <person name="Zeng Q."/>
            <person name="Gargeya S."/>
            <person name="Fitzgerald M."/>
            <person name="Abouelleil A."/>
            <person name="Alvarado L."/>
            <person name="Berlin A.M."/>
            <person name="Chapman S.B."/>
            <person name="Dewar J."/>
            <person name="Goldberg J."/>
            <person name="Griggs A."/>
            <person name="Gujja S."/>
            <person name="Hansen M."/>
            <person name="Howarth C."/>
            <person name="Imamovic A."/>
            <person name="Larimer J."/>
            <person name="McCowan C."/>
            <person name="Murphy C."/>
            <person name="Pearson M."/>
            <person name="Priest M."/>
            <person name="Roberts A."/>
            <person name="Saif S."/>
            <person name="Shea T."/>
            <person name="Sykes S."/>
            <person name="Wortman J."/>
            <person name="Nusbaum C."/>
            <person name="Birren B."/>
        </authorList>
    </citation>
    <scope>NUCLEOTIDE SEQUENCE [LARGE SCALE GENOMIC DNA]</scope>
    <source>
        <strain evidence="8">CBS 10118</strain>
    </source>
</reference>
<dbReference type="STRING" id="1296100.A0A1B9G982"/>
<dbReference type="OrthoDB" id="202470at2759"/>
<dbReference type="GO" id="GO:0016853">
    <property type="term" value="F:isomerase activity"/>
    <property type="evidence" value="ECO:0007669"/>
    <property type="project" value="UniProtKB-KW"/>
</dbReference>
<dbReference type="CDD" id="cd05239">
    <property type="entry name" value="GDP_FS_SDR_e"/>
    <property type="match status" value="1"/>
</dbReference>
<dbReference type="PANTHER" id="PTHR43238:SF1">
    <property type="entry name" value="GDP-L-FUCOSE SYNTHASE"/>
    <property type="match status" value="1"/>
</dbReference>
<dbReference type="InterPro" id="IPR001509">
    <property type="entry name" value="Epimerase_deHydtase"/>
</dbReference>